<gene>
    <name evidence="1" type="ORF">FMOSSE_LOCUS11281</name>
</gene>
<evidence type="ECO:0000313" key="1">
    <source>
        <dbReference type="EMBL" id="CAG8646989.1"/>
    </source>
</evidence>
<protein>
    <submittedName>
        <fullName evidence="1">3501_t:CDS:1</fullName>
    </submittedName>
</protein>
<dbReference type="Proteomes" id="UP000789375">
    <property type="component" value="Unassembled WGS sequence"/>
</dbReference>
<evidence type="ECO:0000313" key="2">
    <source>
        <dbReference type="Proteomes" id="UP000789375"/>
    </source>
</evidence>
<organism evidence="1 2">
    <name type="scientific">Funneliformis mosseae</name>
    <name type="common">Endomycorrhizal fungus</name>
    <name type="synonym">Glomus mosseae</name>
    <dbReference type="NCBI Taxonomy" id="27381"/>
    <lineage>
        <taxon>Eukaryota</taxon>
        <taxon>Fungi</taxon>
        <taxon>Fungi incertae sedis</taxon>
        <taxon>Mucoromycota</taxon>
        <taxon>Glomeromycotina</taxon>
        <taxon>Glomeromycetes</taxon>
        <taxon>Glomerales</taxon>
        <taxon>Glomeraceae</taxon>
        <taxon>Funneliformis</taxon>
    </lineage>
</organism>
<dbReference type="AlphaFoldDB" id="A0A9N9DSX5"/>
<comment type="caution">
    <text evidence="1">The sequence shown here is derived from an EMBL/GenBank/DDBJ whole genome shotgun (WGS) entry which is preliminary data.</text>
</comment>
<name>A0A9N9DSX5_FUNMO</name>
<dbReference type="EMBL" id="CAJVPP010004276">
    <property type="protein sequence ID" value="CAG8646989.1"/>
    <property type="molecule type" value="Genomic_DNA"/>
</dbReference>
<accession>A0A9N9DSX5</accession>
<proteinExistence type="predicted"/>
<keyword evidence="2" id="KW-1185">Reference proteome</keyword>
<reference evidence="1" key="1">
    <citation type="submission" date="2021-06" db="EMBL/GenBank/DDBJ databases">
        <authorList>
            <person name="Kallberg Y."/>
            <person name="Tangrot J."/>
            <person name="Rosling A."/>
        </authorList>
    </citation>
    <scope>NUCLEOTIDE SEQUENCE</scope>
    <source>
        <strain evidence="1">87-6 pot B 2015</strain>
    </source>
</reference>
<sequence>MIISLLKIITKWIEKLEITDEITASYEFKLLSRFQDGDTIRYLHAEVTIATIVGNFFHSRKTKDSFVFSFKDNDINNHILSRIKKKYTMCNCLRFGYSDLKILSSFYGRCEMSDYEKPIRDTVDGFEIEICEIFLITKINAEE</sequence>